<feature type="region of interest" description="Disordered" evidence="7">
    <location>
        <begin position="2065"/>
        <end position="2102"/>
    </location>
</feature>
<dbReference type="InterPro" id="IPR046673">
    <property type="entry name" value="ToxA_N"/>
</dbReference>
<keyword evidence="3" id="KW-0433">Leucine-rich repeat</keyword>
<keyword evidence="6" id="KW-0832">Ubl conjugation</keyword>
<evidence type="ECO:0000256" key="2">
    <source>
        <dbReference type="ARBA" id="ARBA00012483"/>
    </source>
</evidence>
<sequence>MDDSSQTSSPAVPANDAPEPIKKLAATQSLHGDFLERSSPDWLINATPSRKQALKDASTVMPAWLANATPEQRNEVTARFLANFTTQTQLDSTMATFQDIDDFARPLLLKALKDQYRLDLDVDKILLCLRRPLAVGIAEVEAGDFEFLKLSLLEAALHNFEAYECKEGAYHKTSGFMQATGTSGTYHSVAINLKVSEFLTLCRNLDIGAKYQAYLQAFFYPEDASAQVTLRDQFIANQKAAVRAAAEQALLTGDIESADYRMLLSVIEGEIHPWMGDKQVWFRTLGLMRLRMTGCMVFSICKKYSYPDELIIYVPQDPEHPLKRYRWRQMQAEFKRLFTARDPARANDPSPTTYQQFFSRFVPYDKRPYYFSQFTQKAADSPTDIWRSPWKRLLDFTTPHFITGIKELPPEAPAKLEPNPDPFLDPSTRTRRGKGVWAENIDPWKYFYEQHREQVIADARAHAVPTADVDAKARDAKLAHLLEIGMLGLNMVSMFVPVLGEVMMGVMAGQLLYETLEGAIEWGEGDRQAAKAHLIDVAENLAQIAVMAGVGAGVSRWQAAKAEPVIEALSEVTRPDGKVRLWKPSLSRYEYPVTLDRAAYPNALGQYVKEGKTYIRQGTQVYEQYFDAQVQKWRIKHPTDTEAYQPLLEHNGHGAWRHTLERPLEWDRLTLLRRMGHETEAFTDQELIKIADVSGVSDNTLRKMHMDHTAAPPELADAMRLFKADADAVRVIEQLEGTRGIDDLYLYALPLIVEMPGWPLGRVLEVFEGAGAFGRSVKYGVRRSPKGVGAKPTIKVGRNDILGGEVPARILSALDESEVMQLFGTQAPWSPDSRNAAFIRKLADYARQRRPAIFDSIYAGTEPLDTRIGLLQRTCPGLSKTAAQTVLDHARGDELERLVSTSRVPLNMLEEARWYARQGRVARAYAGLRSEVIAPADSRRLALHTLETLPGWRDTLRLEVRSSNTQGELLDSIGAPAAPQKKYLVKHGPSYQAFDERGEALNSLALEGDNFYASVMHALPDEARQSLGVPQVSQHPALQRKLIEQADAHRLEASAWLEPKTPWFKPPVRINDTLIGYRASGRGPSMNPRLAQRMRNIYPDMDDVQMLAFFRELMRTGNDARAIVSKLKALVGERQVLHDTLNHWVNRSSAANRQNNFISGEALKRSWGRSWLAGKVPGADALVLILKEPLPPLTANFSHVRELSVIDTGLNDTNIDGFLSQFPSLEKLTLQAPYIPTVETTTASPKLTRVPQVLAQFKGLKHLAVSFDAHRLNAQLSSQLAALAGLEHLEIGYFAYDGDVLNGLDLSPLQRLKRLTIMAPNVVMQWPSYVQKLPLLERLDLAQTAIATLPAELYTGYERLWSGLSLGWSKFSYEDFKPAYEHVRNYAGAFGPHLASLDEMVRGFARGELGLLMGEAPLGRRLTDVIMGLWNTPQTRMNAVQALREEHFGIFKQFYEPSPVLGFRVRFARERWRTGHNASILTLLEKSWRGAVCERYGLPTDSDISIFQLPDPNLSLSDPLAIEKIRELPMLPAGTFSHVKTLTVKWLEDVSPDQINGFIQAFAGVRSLEVRLSRLTEVPIRGSVLPELTYLDLSDNQIVVTPAVQAQFNELNRLQVLSLQYNHLGSLDVSALSHLTALNLRGSMLREWPQGAEQLAQLACLDLRDNQLTSLAPLALDDSDVLMRTELAGNPLSAEGTAVLNAARRRIETAKGLPEGALSRFALDQEPLAFPPKQTADSVAQFLLPIRQNVGSVKGTPEIAIRWLSPFMQPEQVLARVRQLREMGLDDVQVDAQIGQWRQTHDVLTRELNGWLFTRQARFYDGIDNHLTREKTVTVIRESWVKAVVEGRTGVEVEALNLQLSQPGDLPALSVPFTHVRSLNLTGGKLTAQGSNGFLAAFTQLNRLILSGNRLTALPEAVQRMEQLERLELTENAFTQAPSLPAQLRSERLRWLDLSHNNLQAFDLRDFSRLETLDVSYNDIASWPDGALESRHLTRLNLSGNALESFPQPLLGGAHDGLVSGTDLSDNHTLTAQALEQMRDYAQAHEVDEVMGFSRAELDRAHRRNFGGTDTESAPDSDSDPDSGSDSGSDDDDSDPDAGYLPAERIENPLQNTAQPALDPWLDNTSAALATQRRAHWNQLAQAQDHDRFFHLISLLRLTSEFNLNRPSLTQRVWDVIAGAAENAELRGTLFVEAETHGTCIDGRILTFSEMEVRVFEYRALRDIPQQRLDLRGRALLNLSRQLFRLSKADQLAEAAAVGMDRAEVRLSYRIGLTRGWPDGLELPGQPAYMDYASPISGELQAQIRAQIMAAEGTDAFVESLIQRDYWLRYLETRYAEQLEALEDELARRYEALEDAHGDWGDAQSKARYDEAIGQLEIERAAARTQKRMELSRAEIQRLSGMEPLTPAPSSPQPGPSRRP</sequence>
<dbReference type="PROSITE" id="PS51450">
    <property type="entry name" value="LRR"/>
    <property type="match status" value="2"/>
</dbReference>
<evidence type="ECO:0000259" key="8">
    <source>
        <dbReference type="PROSITE" id="PS52053"/>
    </source>
</evidence>
<feature type="compositionally biased region" description="Pro residues" evidence="7">
    <location>
        <begin position="2406"/>
        <end position="2420"/>
    </location>
</feature>
<comment type="PTM">
    <text evidence="6">Ubiquitinated in the presence of host E1 ubiquitin-activating enzyme, E2 ubiquitin-conjugating enzyme and ubiquitin.</text>
</comment>
<organism evidence="9 10">
    <name type="scientific">Pseudomonas orientalis</name>
    <dbReference type="NCBI Taxonomy" id="76758"/>
    <lineage>
        <taxon>Bacteria</taxon>
        <taxon>Pseudomonadati</taxon>
        <taxon>Pseudomonadota</taxon>
        <taxon>Gammaproteobacteria</taxon>
        <taxon>Pseudomonadales</taxon>
        <taxon>Pseudomonadaceae</taxon>
        <taxon>Pseudomonas</taxon>
    </lineage>
</organism>
<dbReference type="GO" id="GO:0016567">
    <property type="term" value="P:protein ubiquitination"/>
    <property type="evidence" value="ECO:0007669"/>
    <property type="project" value="InterPro"/>
</dbReference>
<keyword evidence="6" id="KW-0964">Secreted</keyword>
<dbReference type="Pfam" id="PF20178">
    <property type="entry name" value="ToxA_N"/>
    <property type="match status" value="1"/>
</dbReference>
<dbReference type="KEGG" id="poi:BOP93_14145"/>
<dbReference type="InterPro" id="IPR003591">
    <property type="entry name" value="Leu-rich_rpt_typical-subtyp"/>
</dbReference>
<evidence type="ECO:0000313" key="10">
    <source>
        <dbReference type="Proteomes" id="UP000239888"/>
    </source>
</evidence>
<gene>
    <name evidence="9" type="ORF">BOP93_14145</name>
</gene>
<protein>
    <recommendedName>
        <fullName evidence="2">RING-type E3 ubiquitin transferase</fullName>
        <ecNumber evidence="2">2.3.2.27</ecNumber>
    </recommendedName>
</protein>
<dbReference type="InterPro" id="IPR050216">
    <property type="entry name" value="LRR_domain-containing"/>
</dbReference>
<dbReference type="InterPro" id="IPR029487">
    <property type="entry name" value="NEL_dom"/>
</dbReference>
<dbReference type="RefSeq" id="WP_104503199.1">
    <property type="nucleotide sequence ID" value="NZ_CP018049.1"/>
</dbReference>
<reference evidence="9 10" key="1">
    <citation type="journal article" date="2018" name="Front. Microbiol.">
        <title>Pseudomonas orientalis F9: A Potent Antagonist against Phytopathogens with Phytotoxic Effect in the Apple Flower.</title>
        <authorList>
            <person name="Zengerer V."/>
            <person name="Schmid M."/>
            <person name="Bieri M."/>
            <person name="Muller D.C."/>
            <person name="Remus-Emsermann M.N.P."/>
            <person name="Ahrens C.H."/>
            <person name="Pelludat C."/>
        </authorList>
    </citation>
    <scope>NUCLEOTIDE SEQUENCE [LARGE SCALE GENOMIC DNA]</scope>
    <source>
        <strain evidence="9 10">F9</strain>
    </source>
</reference>
<evidence type="ECO:0000256" key="1">
    <source>
        <dbReference type="ARBA" id="ARBA00000900"/>
    </source>
</evidence>
<feature type="active site" description="Glycyl thioester intermediate" evidence="6">
    <location>
        <position position="2200"/>
    </location>
</feature>
<dbReference type="EC" id="2.3.2.27" evidence="2"/>
<dbReference type="SMART" id="SM00369">
    <property type="entry name" value="LRR_TYP"/>
    <property type="match status" value="8"/>
</dbReference>
<evidence type="ECO:0000256" key="5">
    <source>
        <dbReference type="ARBA" id="ARBA00023026"/>
    </source>
</evidence>
<keyword evidence="5" id="KW-0843">Virulence</keyword>
<evidence type="ECO:0000256" key="7">
    <source>
        <dbReference type="SAM" id="MobiDB-lite"/>
    </source>
</evidence>
<accession>A0A2L0RXB0</accession>
<feature type="region of interest" description="Disordered" evidence="7">
    <location>
        <begin position="1"/>
        <end position="25"/>
    </location>
</feature>
<keyword evidence="6" id="KW-1035">Host cytoplasm</keyword>
<dbReference type="Proteomes" id="UP000239888">
    <property type="component" value="Chromosome"/>
</dbReference>
<keyword evidence="6" id="KW-0833">Ubl conjugation pathway</keyword>
<name>A0A2L0RXB0_9PSED</name>
<keyword evidence="4" id="KW-0677">Repeat</keyword>
<feature type="compositionally biased region" description="Polar residues" evidence="7">
    <location>
        <begin position="1"/>
        <end position="10"/>
    </location>
</feature>
<dbReference type="SUPFAM" id="SSF52058">
    <property type="entry name" value="L domain-like"/>
    <property type="match status" value="2"/>
</dbReference>
<feature type="region of interest" description="Disordered" evidence="7">
    <location>
        <begin position="2387"/>
        <end position="2420"/>
    </location>
</feature>
<dbReference type="GO" id="GO:0005576">
    <property type="term" value="C:extracellular region"/>
    <property type="evidence" value="ECO:0007669"/>
    <property type="project" value="UniProtKB-UniRule"/>
</dbReference>
<evidence type="ECO:0000256" key="6">
    <source>
        <dbReference type="PROSITE-ProRule" id="PRU01398"/>
    </source>
</evidence>
<feature type="compositionally biased region" description="Acidic residues" evidence="7">
    <location>
        <begin position="2073"/>
        <end position="2096"/>
    </location>
</feature>
<feature type="compositionally biased region" description="Basic and acidic residues" evidence="7">
    <location>
        <begin position="2387"/>
        <end position="2396"/>
    </location>
</feature>
<dbReference type="InterPro" id="IPR032675">
    <property type="entry name" value="LRR_dom_sf"/>
</dbReference>
<dbReference type="PANTHER" id="PTHR48051">
    <property type="match status" value="1"/>
</dbReference>
<dbReference type="Gene3D" id="1.20.58.360">
    <property type="entry name" value="Shigella T3SS effector IpaH defines"/>
    <property type="match status" value="1"/>
</dbReference>
<comment type="catalytic activity">
    <reaction evidence="1">
        <text>S-ubiquitinyl-[E2 ubiquitin-conjugating enzyme]-L-cysteine + [acceptor protein]-L-lysine = [E2 ubiquitin-conjugating enzyme]-L-cysteine + N(6)-ubiquitinyl-[acceptor protein]-L-lysine.</text>
        <dbReference type="EC" id="2.3.2.27"/>
    </reaction>
</comment>
<keyword evidence="6" id="KW-0808">Transferase</keyword>
<dbReference type="Pfam" id="PF14496">
    <property type="entry name" value="NEL"/>
    <property type="match status" value="1"/>
</dbReference>
<proteinExistence type="inferred from homology"/>
<dbReference type="GO" id="GO:0005737">
    <property type="term" value="C:cytoplasm"/>
    <property type="evidence" value="ECO:0007669"/>
    <property type="project" value="TreeGrafter"/>
</dbReference>
<evidence type="ECO:0000256" key="3">
    <source>
        <dbReference type="ARBA" id="ARBA00022614"/>
    </source>
</evidence>
<dbReference type="GO" id="GO:0061630">
    <property type="term" value="F:ubiquitin protein ligase activity"/>
    <property type="evidence" value="ECO:0007669"/>
    <property type="project" value="UniProtKB-EC"/>
</dbReference>
<dbReference type="SMART" id="SM00364">
    <property type="entry name" value="LRR_BAC"/>
    <property type="match status" value="6"/>
</dbReference>
<evidence type="ECO:0000256" key="4">
    <source>
        <dbReference type="ARBA" id="ARBA00022737"/>
    </source>
</evidence>
<dbReference type="InterPro" id="IPR001611">
    <property type="entry name" value="Leu-rich_rpt"/>
</dbReference>
<dbReference type="EMBL" id="CP018049">
    <property type="protein sequence ID" value="AUZ46689.1"/>
    <property type="molecule type" value="Genomic_DNA"/>
</dbReference>
<dbReference type="PANTHER" id="PTHR48051:SF1">
    <property type="entry name" value="RAS SUPPRESSOR PROTEIN 1"/>
    <property type="match status" value="1"/>
</dbReference>
<comment type="similarity">
    <text evidence="6">Belongs to the LRR-containing bacterial E3 ligase family.</text>
</comment>
<dbReference type="PROSITE" id="PS52053">
    <property type="entry name" value="NEL"/>
    <property type="match status" value="1"/>
</dbReference>
<evidence type="ECO:0000313" key="9">
    <source>
        <dbReference type="EMBL" id="AUZ46689.1"/>
    </source>
</evidence>
<dbReference type="Gene3D" id="3.80.10.10">
    <property type="entry name" value="Ribonuclease Inhibitor"/>
    <property type="match status" value="3"/>
</dbReference>
<feature type="domain" description="NEL" evidence="8">
    <location>
        <begin position="2113"/>
        <end position="2412"/>
    </location>
</feature>